<gene>
    <name evidence="1" type="ORF">INT48_006351</name>
</gene>
<reference evidence="1" key="1">
    <citation type="submission" date="2021-01" db="EMBL/GenBank/DDBJ databases">
        <title>Metabolic potential, ecology and presence of endohyphal bacteria is reflected in genomic diversity of Mucoromycotina.</title>
        <authorList>
            <person name="Muszewska A."/>
            <person name="Okrasinska A."/>
            <person name="Steczkiewicz K."/>
            <person name="Drgas O."/>
            <person name="Orlowska M."/>
            <person name="Perlinska-Lenart U."/>
            <person name="Aleksandrzak-Piekarczyk T."/>
            <person name="Szatraj K."/>
            <person name="Zielenkiewicz U."/>
            <person name="Pilsyk S."/>
            <person name="Malc E."/>
            <person name="Mieczkowski P."/>
            <person name="Kruszewska J.S."/>
            <person name="Biernat P."/>
            <person name="Pawlowska J."/>
        </authorList>
    </citation>
    <scope>NUCLEOTIDE SEQUENCE</scope>
    <source>
        <strain evidence="1">WA0000018081</strain>
    </source>
</reference>
<proteinExistence type="predicted"/>
<accession>A0A8H7VS35</accession>
<name>A0A8H7VS35_9FUNG</name>
<keyword evidence="2" id="KW-1185">Reference proteome</keyword>
<organism evidence="1 2">
    <name type="scientific">Thamnidium elegans</name>
    <dbReference type="NCBI Taxonomy" id="101142"/>
    <lineage>
        <taxon>Eukaryota</taxon>
        <taxon>Fungi</taxon>
        <taxon>Fungi incertae sedis</taxon>
        <taxon>Mucoromycota</taxon>
        <taxon>Mucoromycotina</taxon>
        <taxon>Mucoromycetes</taxon>
        <taxon>Mucorales</taxon>
        <taxon>Mucorineae</taxon>
        <taxon>Mucoraceae</taxon>
        <taxon>Thamnidium</taxon>
    </lineage>
</organism>
<sequence>MVEWISLRMDPYKLDELTSYSAYIARDKFMMENKRVSNEIKAHAVHLVDVHPKISARAVALDLGLEPRRADGDLAVTTKNAITEFYYKQPTATAEQLLDQLTSTFEEDTTRAFRAKQYREDSSEKEMDGGDKEHRRRLYEQLRLHRWSKSENNSGMGSEGRVNYC</sequence>
<evidence type="ECO:0000313" key="2">
    <source>
        <dbReference type="Proteomes" id="UP000613177"/>
    </source>
</evidence>
<comment type="caution">
    <text evidence="1">The sequence shown here is derived from an EMBL/GenBank/DDBJ whole genome shotgun (WGS) entry which is preliminary data.</text>
</comment>
<dbReference type="Proteomes" id="UP000613177">
    <property type="component" value="Unassembled WGS sequence"/>
</dbReference>
<dbReference type="EMBL" id="JAEPRE010000171">
    <property type="protein sequence ID" value="KAG2231020.1"/>
    <property type="molecule type" value="Genomic_DNA"/>
</dbReference>
<protein>
    <submittedName>
        <fullName evidence="1">Uncharacterized protein</fullName>
    </submittedName>
</protein>
<evidence type="ECO:0000313" key="1">
    <source>
        <dbReference type="EMBL" id="KAG2231020.1"/>
    </source>
</evidence>
<dbReference type="AlphaFoldDB" id="A0A8H7VS35"/>